<dbReference type="EMBL" id="HBHP01017889">
    <property type="protein sequence ID" value="CAD9766288.1"/>
    <property type="molecule type" value="Transcribed_RNA"/>
</dbReference>
<gene>
    <name evidence="2" type="ORF">LSP00402_LOCUS11091</name>
</gene>
<protein>
    <submittedName>
        <fullName evidence="2">Uncharacterized protein</fullName>
    </submittedName>
</protein>
<proteinExistence type="predicted"/>
<reference evidence="2" key="1">
    <citation type="submission" date="2021-01" db="EMBL/GenBank/DDBJ databases">
        <authorList>
            <person name="Corre E."/>
            <person name="Pelletier E."/>
            <person name="Niang G."/>
            <person name="Scheremetjew M."/>
            <person name="Finn R."/>
            <person name="Kale V."/>
            <person name="Holt S."/>
            <person name="Cochrane G."/>
            <person name="Meng A."/>
            <person name="Brown T."/>
            <person name="Cohen L."/>
        </authorList>
    </citation>
    <scope>NUCLEOTIDE SEQUENCE</scope>
    <source>
        <strain evidence="2">CCMP622</strain>
    </source>
</reference>
<evidence type="ECO:0000313" key="2">
    <source>
        <dbReference type="EMBL" id="CAD9766288.1"/>
    </source>
</evidence>
<name>A0A7S2TSI0_9EUKA</name>
<feature type="region of interest" description="Disordered" evidence="1">
    <location>
        <begin position="98"/>
        <end position="131"/>
    </location>
</feature>
<dbReference type="AlphaFoldDB" id="A0A7S2TSI0"/>
<accession>A0A7S2TSI0</accession>
<feature type="region of interest" description="Disordered" evidence="1">
    <location>
        <begin position="210"/>
        <end position="230"/>
    </location>
</feature>
<evidence type="ECO:0000256" key="1">
    <source>
        <dbReference type="SAM" id="MobiDB-lite"/>
    </source>
</evidence>
<feature type="compositionally biased region" description="Polar residues" evidence="1">
    <location>
        <begin position="102"/>
        <end position="120"/>
    </location>
</feature>
<organism evidence="2">
    <name type="scientific">Lotharella oceanica</name>
    <dbReference type="NCBI Taxonomy" id="641309"/>
    <lineage>
        <taxon>Eukaryota</taxon>
        <taxon>Sar</taxon>
        <taxon>Rhizaria</taxon>
        <taxon>Cercozoa</taxon>
        <taxon>Chlorarachniophyceae</taxon>
        <taxon>Lotharella</taxon>
    </lineage>
</organism>
<sequence>MRSTNKEMKRRKRFRGNDRADVIHTKKLFGLSGYKAPKGHTFLCLFFSRYIILFLPVPSQTEAGASMDDALFFQALRIYNIDFDSLLESAVGGRFVMDPPSKQESAAGTNRSQKMRNGSSLPPPPPTYSVPRIECTKASSTKEEAKLLHPKRQLNLNVTPKAHRLKRTIRKRRVFRPIKSVKLGFRNVGNVKLGFRNISAKPRYEVHQRHCEAKTPPPSSQLQPQTVGGRNQTTIRAPRAAPAPLSLVKRISSSSVNLTSSSSAKCTSSSFEVGKSRPVHVPVHVPEVDLLESAEALLSLRGL</sequence>